<dbReference type="PANTHER" id="PTHR42678:SF37">
    <property type="entry name" value="AMIDASE C869.01-RELATED"/>
    <property type="match status" value="1"/>
</dbReference>
<evidence type="ECO:0000313" key="4">
    <source>
        <dbReference type="Proteomes" id="UP000244855"/>
    </source>
</evidence>
<evidence type="ECO:0000256" key="1">
    <source>
        <dbReference type="SAM" id="SignalP"/>
    </source>
</evidence>
<dbReference type="InterPro" id="IPR036928">
    <property type="entry name" value="AS_sf"/>
</dbReference>
<name>A0A2V1E1F8_9PLEO</name>
<accession>A0A2V1E1F8</accession>
<dbReference type="Gene3D" id="3.90.1300.10">
    <property type="entry name" value="Amidase signature (AS) domain"/>
    <property type="match status" value="1"/>
</dbReference>
<organism evidence="3 4">
    <name type="scientific">Periconia macrospinosa</name>
    <dbReference type="NCBI Taxonomy" id="97972"/>
    <lineage>
        <taxon>Eukaryota</taxon>
        <taxon>Fungi</taxon>
        <taxon>Dikarya</taxon>
        <taxon>Ascomycota</taxon>
        <taxon>Pezizomycotina</taxon>
        <taxon>Dothideomycetes</taxon>
        <taxon>Pleosporomycetidae</taxon>
        <taxon>Pleosporales</taxon>
        <taxon>Massarineae</taxon>
        <taxon>Periconiaceae</taxon>
        <taxon>Periconia</taxon>
    </lineage>
</organism>
<dbReference type="EMBL" id="KZ805321">
    <property type="protein sequence ID" value="PVI04408.1"/>
    <property type="molecule type" value="Genomic_DNA"/>
</dbReference>
<reference evidence="3 4" key="1">
    <citation type="journal article" date="2018" name="Sci. Rep.">
        <title>Comparative genomics provides insights into the lifestyle and reveals functional heterogeneity of dark septate endophytic fungi.</title>
        <authorList>
            <person name="Knapp D.G."/>
            <person name="Nemeth J.B."/>
            <person name="Barry K."/>
            <person name="Hainaut M."/>
            <person name="Henrissat B."/>
            <person name="Johnson J."/>
            <person name="Kuo A."/>
            <person name="Lim J.H.P."/>
            <person name="Lipzen A."/>
            <person name="Nolan M."/>
            <person name="Ohm R.A."/>
            <person name="Tamas L."/>
            <person name="Grigoriev I.V."/>
            <person name="Spatafora J.W."/>
            <person name="Nagy L.G."/>
            <person name="Kovacs G.M."/>
        </authorList>
    </citation>
    <scope>NUCLEOTIDE SEQUENCE [LARGE SCALE GENOMIC DNA]</scope>
    <source>
        <strain evidence="3 4">DSE2036</strain>
    </source>
</reference>
<protein>
    <submittedName>
        <fullName evidence="3">Amidase signature enzyme</fullName>
    </submittedName>
</protein>
<dbReference type="InterPro" id="IPR023631">
    <property type="entry name" value="Amidase_dom"/>
</dbReference>
<dbReference type="OrthoDB" id="566138at2759"/>
<dbReference type="STRING" id="97972.A0A2V1E1F8"/>
<dbReference type="Proteomes" id="UP000244855">
    <property type="component" value="Unassembled WGS sequence"/>
</dbReference>
<sequence length="597" mass="64930">MLHTRLANVVATTASLLPIVFGSDSVTFQVPLCNGLDIEDAPIAKLQSYMTEGHLTSYDLTACYIRRIEETNEYLRSVSELNPDALEIASTLDAERAQGHYRGPMHGIPFLVKDNYYTDDKHNTSEGTLVLLGGRYVREATVVGKVRAAGGVLLGHSTMSEAADHRALRNYASGYSSRTGQGRNVYNFTQPTAGSSSGSVIAVRSNQVPIALGSETYGSLVHPASQLGLYTVKSTPGLQSRHGIVTGSYWHDTPGALAHSIADVALLLDIMSGPDRHDNLTFESVGRIPGKGYTAEVVGKKALKGMKLGLPWEPYWSTNSHVNSPGIRKTYEARLAELRNAGAEIYNITQKKPFAQIANPYGAGHPADIPPEFDHATVFSTLLAAGYAEWLQNWTFPVHDDRHGMSSLAEMAAWNRAHNDTTGALGNGTWWWDTKTGQSFYDAGIATNGTLGKAFWTAFGWGRFTARQAIDSAHVYVTENGTIIELDGLLVPNGRNGGYGNACAPLPSYAGYPIASVPIGLDGYSTPFAFGIYGRQWGEGRLVKIASAMEDLFRWNEKPLWHNVETAEGPWDAPWPGYTCSKESLDRSSCEEEIAEE</sequence>
<evidence type="ECO:0000259" key="2">
    <source>
        <dbReference type="Pfam" id="PF01425"/>
    </source>
</evidence>
<dbReference type="Pfam" id="PF01425">
    <property type="entry name" value="Amidase"/>
    <property type="match status" value="1"/>
</dbReference>
<keyword evidence="4" id="KW-1185">Reference proteome</keyword>
<feature type="chain" id="PRO_5016038843" evidence="1">
    <location>
        <begin position="23"/>
        <end position="597"/>
    </location>
</feature>
<dbReference type="PANTHER" id="PTHR42678">
    <property type="entry name" value="AMIDASE"/>
    <property type="match status" value="1"/>
</dbReference>
<dbReference type="AlphaFoldDB" id="A0A2V1E1F8"/>
<feature type="domain" description="Amidase" evidence="2">
    <location>
        <begin position="59"/>
        <end position="350"/>
    </location>
</feature>
<evidence type="ECO:0000313" key="3">
    <source>
        <dbReference type="EMBL" id="PVI04408.1"/>
    </source>
</evidence>
<keyword evidence="1" id="KW-0732">Signal</keyword>
<feature type="signal peptide" evidence="1">
    <location>
        <begin position="1"/>
        <end position="22"/>
    </location>
</feature>
<proteinExistence type="predicted"/>
<gene>
    <name evidence="3" type="ORF">DM02DRAFT_692099</name>
</gene>
<dbReference type="SUPFAM" id="SSF75304">
    <property type="entry name" value="Amidase signature (AS) enzymes"/>
    <property type="match status" value="1"/>
</dbReference>